<dbReference type="Proteomes" id="UP000198870">
    <property type="component" value="Unassembled WGS sequence"/>
</dbReference>
<dbReference type="OrthoDB" id="5412656at2"/>
<dbReference type="RefSeq" id="WP_092208723.1">
    <property type="nucleotide sequence ID" value="NZ_FMUX01000002.1"/>
</dbReference>
<organism evidence="2 3">
    <name type="scientific">Desulfoluna spongiiphila</name>
    <dbReference type="NCBI Taxonomy" id="419481"/>
    <lineage>
        <taxon>Bacteria</taxon>
        <taxon>Pseudomonadati</taxon>
        <taxon>Thermodesulfobacteriota</taxon>
        <taxon>Desulfobacteria</taxon>
        <taxon>Desulfobacterales</taxon>
        <taxon>Desulfolunaceae</taxon>
        <taxon>Desulfoluna</taxon>
    </lineage>
</organism>
<name>A0A1G5BZS7_9BACT</name>
<protein>
    <submittedName>
        <fullName evidence="2">Uncharacterized protein</fullName>
    </submittedName>
</protein>
<feature type="coiled-coil region" evidence="1">
    <location>
        <begin position="188"/>
        <end position="250"/>
    </location>
</feature>
<sequence>MKYLPFKQIMLSLLLPVILYVWSVPLCERYVAGYHQAKMKQVLLQSEKSLWDGEAAVKEVVRDNLTRYVAERLSFVLFSSRTITVRTGFGELLYPVTDTPSSPLDDRQVVATENYRLLQEGLVVDVEFFTGPTAPLSVMALLVFSALAMGALYRVYRKQVVYISAEQQERDCAIASLRAGERAAEKQLEVLGGRQEALRRSLEKARKELIESTESQTEMVEEIEVLESLVEENETQLTEQKSEIRQLTQKIEAHRPVKEKKAGKRAHREREITARRLTTLYKNLRVHERAVQGFLALDEGMRLKCEEVIHQLNGDPGGVSVKRKVFGGKGLDTFLETEFAYKGRIYFLRLPGGKVEVVAIGTKNSQATELGFLHRISGETKTA</sequence>
<accession>A0A1G5BZS7</accession>
<gene>
    <name evidence="2" type="ORF">SAMN05216233_102288</name>
</gene>
<evidence type="ECO:0000256" key="1">
    <source>
        <dbReference type="SAM" id="Coils"/>
    </source>
</evidence>
<keyword evidence="1" id="KW-0175">Coiled coil</keyword>
<dbReference type="AlphaFoldDB" id="A0A1G5BZS7"/>
<keyword evidence="3" id="KW-1185">Reference proteome</keyword>
<proteinExistence type="predicted"/>
<dbReference type="EMBL" id="FMUX01000002">
    <property type="protein sequence ID" value="SCX95695.1"/>
    <property type="molecule type" value="Genomic_DNA"/>
</dbReference>
<evidence type="ECO:0000313" key="3">
    <source>
        <dbReference type="Proteomes" id="UP000198870"/>
    </source>
</evidence>
<reference evidence="2 3" key="1">
    <citation type="submission" date="2016-10" db="EMBL/GenBank/DDBJ databases">
        <authorList>
            <person name="de Groot N.N."/>
        </authorList>
    </citation>
    <scope>NUCLEOTIDE SEQUENCE [LARGE SCALE GENOMIC DNA]</scope>
    <source>
        <strain evidence="2 3">AA1</strain>
    </source>
</reference>
<evidence type="ECO:0000313" key="2">
    <source>
        <dbReference type="EMBL" id="SCX95695.1"/>
    </source>
</evidence>